<accession>A0A8I6RIH9</accession>
<feature type="compositionally biased region" description="Low complexity" evidence="1">
    <location>
        <begin position="328"/>
        <end position="338"/>
    </location>
</feature>
<dbReference type="EnsemblMetazoa" id="XM_014387250.2">
    <property type="protein sequence ID" value="XP_014242736.1"/>
    <property type="gene ID" value="LOC106662846"/>
</dbReference>
<dbReference type="OMA" id="HITYRNR"/>
<evidence type="ECO:0000313" key="5">
    <source>
        <dbReference type="Proteomes" id="UP000494040"/>
    </source>
</evidence>
<feature type="compositionally biased region" description="Low complexity" evidence="1">
    <location>
        <begin position="283"/>
        <end position="305"/>
    </location>
</feature>
<feature type="region of interest" description="Disordered" evidence="1">
    <location>
        <begin position="182"/>
        <end position="381"/>
    </location>
</feature>
<dbReference type="RefSeq" id="XP_014242736.1">
    <property type="nucleotide sequence ID" value="XM_014387250.2"/>
</dbReference>
<evidence type="ECO:0000256" key="3">
    <source>
        <dbReference type="SAM" id="SignalP"/>
    </source>
</evidence>
<dbReference type="RefSeq" id="XP_014242735.1">
    <property type="nucleotide sequence ID" value="XM_014387249.2"/>
</dbReference>
<dbReference type="Proteomes" id="UP000494040">
    <property type="component" value="Unassembled WGS sequence"/>
</dbReference>
<evidence type="ECO:0000313" key="4">
    <source>
        <dbReference type="EnsemblMetazoa" id="XP_014242736.1"/>
    </source>
</evidence>
<evidence type="ECO:0000256" key="2">
    <source>
        <dbReference type="SAM" id="Phobius"/>
    </source>
</evidence>
<dbReference type="EnsemblMetazoa" id="XM_014387249.2">
    <property type="protein sequence ID" value="XP_014242735.1"/>
    <property type="gene ID" value="LOC106662846"/>
</dbReference>
<feature type="compositionally biased region" description="Basic residues" evidence="1">
    <location>
        <begin position="339"/>
        <end position="359"/>
    </location>
</feature>
<protein>
    <submittedName>
        <fullName evidence="4">Uncharacterized protein</fullName>
    </submittedName>
</protein>
<feature type="compositionally biased region" description="Polar residues" evidence="1">
    <location>
        <begin position="372"/>
        <end position="381"/>
    </location>
</feature>
<sequence>MLSREWTGKLAATFLVSLLGVAALPSPYAGFALEDIRRPIYRGNDRTRDLKNESRIVERGEVAAALGAEDGRAVSAVNPATTAAPIGESFKTVTKQLLQAPSATDMVATDVRTPPRVKSQHKIAQEANPGFVSHGKGEASPVAMEESSAYEVVTASSPKPSTQSPGGISTWILLSNGEQSTIASNKKKPAVLPTADPKKSTSSMPEKLTKKEDNTVPKPQVKPSLQMKRQNTTKESPSKASPIVLQDSKFKNRTPVVVGRVPAPQNKTETYKKPNSGPPAVNSTLTTTPTPKKKPMTVSPTSPTKYVPDIVPTTSLVVESDPIGALEETTTTETPNTTKRTRRPSNKKKKKNKNRRRRPSNPGSETAESKIQETSVASNKIETNRPISTRIYNYLAREVMPSVGVGIVGLVLTAGLAGLFLYPFGGGIARRNYDKGTGSMNDHHMYYYNNYAPPEKESSNAQPEEKVFGQVLTSMSQNAYSTPFDSTKYTASNNKYRYDLHDYSVGNVNGYAGSNDYSTLPDSVKNGDYSLPDSIKTSDYGVHDKITGDSYSSALSSSHEPVKTAPDFSRPDVKTSDYIPESSKFYSMDPVSSHYKLTDTSSNVDKYPSFTEYTSYTNPESVGTSNYGAGVQQNKTDVPVGEDKSDKSQPQFSALVGTPQFTNTDFVSSISLTGGYGTQDVHHRTVALASDHGPRSLNSEPKETHEKNISKRDVHDDFSNEIDDSDDKLSKNPQVTTASNQSTKTDQTTFSPISTTDHDTPTTKEPVATTENAADSTDTSETTVNPLFGSSDETNKFGDVSTEPPISDNAHNGGFLGFLARLAQLKLQLGISILKTTGEAFQRYLNTMAKRMENAVRTMEKKRMSYQNWLQHDNNKRERRNAFYQKRISKKYKQN</sequence>
<keyword evidence="3" id="KW-0732">Signal</keyword>
<feature type="chain" id="PRO_5036432530" evidence="3">
    <location>
        <begin position="24"/>
        <end position="895"/>
    </location>
</feature>
<feature type="compositionally biased region" description="Polar residues" evidence="1">
    <location>
        <begin position="227"/>
        <end position="239"/>
    </location>
</feature>
<feature type="compositionally biased region" description="Polar residues" evidence="1">
    <location>
        <begin position="619"/>
        <end position="636"/>
    </location>
</feature>
<organism evidence="4 5">
    <name type="scientific">Cimex lectularius</name>
    <name type="common">Bed bug</name>
    <name type="synonym">Acanthia lectularia</name>
    <dbReference type="NCBI Taxonomy" id="79782"/>
    <lineage>
        <taxon>Eukaryota</taxon>
        <taxon>Metazoa</taxon>
        <taxon>Ecdysozoa</taxon>
        <taxon>Arthropoda</taxon>
        <taxon>Hexapoda</taxon>
        <taxon>Insecta</taxon>
        <taxon>Pterygota</taxon>
        <taxon>Neoptera</taxon>
        <taxon>Paraneoptera</taxon>
        <taxon>Hemiptera</taxon>
        <taxon>Heteroptera</taxon>
        <taxon>Panheteroptera</taxon>
        <taxon>Cimicomorpha</taxon>
        <taxon>Cimicidae</taxon>
        <taxon>Cimex</taxon>
    </lineage>
</organism>
<dbReference type="GeneID" id="106662846"/>
<keyword evidence="2" id="KW-0812">Transmembrane</keyword>
<feature type="compositionally biased region" description="Polar residues" evidence="1">
    <location>
        <begin position="731"/>
        <end position="755"/>
    </location>
</feature>
<keyword evidence="2" id="KW-1133">Transmembrane helix</keyword>
<dbReference type="OrthoDB" id="6623421at2759"/>
<proteinExistence type="predicted"/>
<dbReference type="KEGG" id="clec:106662846"/>
<keyword evidence="5" id="KW-1185">Reference proteome</keyword>
<name>A0A8I6RIH9_CIMLE</name>
<feature type="region of interest" description="Disordered" evidence="1">
    <location>
        <begin position="619"/>
        <end position="655"/>
    </location>
</feature>
<reference evidence="4" key="1">
    <citation type="submission" date="2022-01" db="UniProtKB">
        <authorList>
            <consortium name="EnsemblMetazoa"/>
        </authorList>
    </citation>
    <scope>IDENTIFICATION</scope>
</reference>
<feature type="compositionally biased region" description="Polar residues" evidence="1">
    <location>
        <begin position="769"/>
        <end position="785"/>
    </location>
</feature>
<feature type="signal peptide" evidence="3">
    <location>
        <begin position="1"/>
        <end position="23"/>
    </location>
</feature>
<feature type="compositionally biased region" description="Basic and acidic residues" evidence="1">
    <location>
        <begin position="700"/>
        <end position="718"/>
    </location>
</feature>
<keyword evidence="2" id="KW-0472">Membrane</keyword>
<feature type="transmembrane region" description="Helical" evidence="2">
    <location>
        <begin position="399"/>
        <end position="422"/>
    </location>
</feature>
<evidence type="ECO:0000256" key="1">
    <source>
        <dbReference type="SAM" id="MobiDB-lite"/>
    </source>
</evidence>
<feature type="region of interest" description="Disordered" evidence="1">
    <location>
        <begin position="690"/>
        <end position="805"/>
    </location>
</feature>
<dbReference type="AlphaFoldDB" id="A0A8I6RIH9"/>